<dbReference type="InterPro" id="IPR036291">
    <property type="entry name" value="NAD(P)-bd_dom_sf"/>
</dbReference>
<dbReference type="GO" id="GO:0080019">
    <property type="term" value="F:alcohol-forming very long-chain fatty acyl-CoA reductase activity"/>
    <property type="evidence" value="ECO:0007669"/>
    <property type="project" value="InterPro"/>
</dbReference>
<dbReference type="STRING" id="255247.ABE41_010795"/>
<evidence type="ECO:0000313" key="2">
    <source>
        <dbReference type="EMBL" id="ANX12498.1"/>
    </source>
</evidence>
<dbReference type="PANTHER" id="PTHR11011">
    <property type="entry name" value="MALE STERILITY PROTEIN 2-RELATED"/>
    <property type="match status" value="1"/>
</dbReference>
<feature type="domain" description="Thioester reductase (TE)" evidence="1">
    <location>
        <begin position="7"/>
        <end position="233"/>
    </location>
</feature>
<sequence>MEHTYFITGFPGFIATKLLEALRHKYPSSQFYLLTLKQERKIAEQKLKDCDKNTVLLEGDITKEGLGLPDYLRREIAEKITHCIHLAALYDLTAAFSPSYSCNVLGTEHVIKFVKGCKNIKRFCYFSTAYVSGNEKGKIVESCLSEPAGFRNYYEQTKYEAERMVRMYIDELPITIIRPGIIVGDSKTGVTIKFDGPYFMMRFLRRLSALPIPYIGRTTSKIHLVPVDFIVNASIFLMHDKRGESKTYHLLSPSSPNIHDAYTLICRELIDKKPSWHLPRSIADRMLSISFISKWLGVPRETLSYFSHEAEYDTSQLVQDLEGTGIACPPFEEYVPVLVRYYKENAADASLKRY</sequence>
<protein>
    <recommendedName>
        <fullName evidence="1">Thioester reductase (TE) domain-containing protein</fullName>
    </recommendedName>
</protein>
<reference evidence="2 3" key="1">
    <citation type="submission" date="2016-08" db="EMBL/GenBank/DDBJ databases">
        <title>Complete genome sequence of Fictibacillus arsenicus G25-54, a strain with toxicity to nematodes and a potential arsenic-resistance activity.</title>
        <authorList>
            <person name="Zheng Z."/>
        </authorList>
    </citation>
    <scope>NUCLEOTIDE SEQUENCE [LARGE SCALE GENOMIC DNA]</scope>
    <source>
        <strain evidence="2 3">G25-54</strain>
    </source>
</reference>
<evidence type="ECO:0000313" key="3">
    <source>
        <dbReference type="Proteomes" id="UP000077412"/>
    </source>
</evidence>
<dbReference type="EMBL" id="CP016761">
    <property type="protein sequence ID" value="ANX12498.1"/>
    <property type="molecule type" value="Genomic_DNA"/>
</dbReference>
<evidence type="ECO:0000259" key="1">
    <source>
        <dbReference type="Pfam" id="PF07993"/>
    </source>
</evidence>
<dbReference type="SUPFAM" id="SSF51735">
    <property type="entry name" value="NAD(P)-binding Rossmann-fold domains"/>
    <property type="match status" value="1"/>
</dbReference>
<dbReference type="Proteomes" id="UP000077412">
    <property type="component" value="Chromosome"/>
</dbReference>
<dbReference type="AlphaFoldDB" id="A0A1B1Z4X0"/>
<dbReference type="Pfam" id="PF07993">
    <property type="entry name" value="NAD_binding_4"/>
    <property type="match status" value="1"/>
</dbReference>
<proteinExistence type="predicted"/>
<dbReference type="RefSeq" id="WP_066289940.1">
    <property type="nucleotide sequence ID" value="NZ_CP016761.1"/>
</dbReference>
<dbReference type="Gene3D" id="3.40.50.720">
    <property type="entry name" value="NAD(P)-binding Rossmann-like Domain"/>
    <property type="match status" value="1"/>
</dbReference>
<keyword evidence="3" id="KW-1185">Reference proteome</keyword>
<organism evidence="2 3">
    <name type="scientific">Fictibacillus arsenicus</name>
    <dbReference type="NCBI Taxonomy" id="255247"/>
    <lineage>
        <taxon>Bacteria</taxon>
        <taxon>Bacillati</taxon>
        <taxon>Bacillota</taxon>
        <taxon>Bacilli</taxon>
        <taxon>Bacillales</taxon>
        <taxon>Fictibacillaceae</taxon>
        <taxon>Fictibacillus</taxon>
    </lineage>
</organism>
<dbReference type="CDD" id="cd05263">
    <property type="entry name" value="MupV_like_SDR_e"/>
    <property type="match status" value="1"/>
</dbReference>
<gene>
    <name evidence="2" type="ORF">ABE41_010795</name>
</gene>
<name>A0A1B1Z4X0_9BACL</name>
<dbReference type="InterPro" id="IPR013120">
    <property type="entry name" value="FAR_NAD-bd"/>
</dbReference>
<dbReference type="InterPro" id="IPR026055">
    <property type="entry name" value="FAR"/>
</dbReference>
<dbReference type="KEGG" id="far:ABE41_010795"/>
<accession>A0A1B1Z4X0</accession>